<dbReference type="EMBL" id="CP074405">
    <property type="protein sequence ID" value="QVI63639.1"/>
    <property type="molecule type" value="Genomic_DNA"/>
</dbReference>
<accession>A0ABX8D869</accession>
<sequence>MPNTHNADAGRTRLAADAPPPHALLRATVVRAGRSLVVLRTAGGALVPVTSPEHGLVPGGVCLGGGLRGLAPRAGTTPDPGPWAAHLDGAPRVDLAVPVGAVDAHAARALLAGALGAEPARAGRDVMDPRPARRRAGELVAAAVAQDPRRVRTALRRLVGVGPGSTPSGDDVVVGVLAGLDRRSAGAAATVVRGALPVLLDRTTSLSRHTLVAALRGQVAERVHTLVEATAAVGLVPATLAAARTWGATSGLDLAAGVAAGALAGPAQASSCPADARRRSA</sequence>
<evidence type="ECO:0000313" key="1">
    <source>
        <dbReference type="EMBL" id="QVI63639.1"/>
    </source>
</evidence>
<dbReference type="InterPro" id="IPR021530">
    <property type="entry name" value="AllH-like"/>
</dbReference>
<dbReference type="RefSeq" id="WP_207341452.1">
    <property type="nucleotide sequence ID" value="NZ_CP074405.1"/>
</dbReference>
<proteinExistence type="predicted"/>
<dbReference type="Proteomes" id="UP000677804">
    <property type="component" value="Chromosome"/>
</dbReference>
<evidence type="ECO:0000313" key="2">
    <source>
        <dbReference type="Proteomes" id="UP000677804"/>
    </source>
</evidence>
<name>A0ABX8D869_9CELL</name>
<organism evidence="1 2">
    <name type="scientific">Cellulomonas wangleii</name>
    <dbReference type="NCBI Taxonomy" id="2816956"/>
    <lineage>
        <taxon>Bacteria</taxon>
        <taxon>Bacillati</taxon>
        <taxon>Actinomycetota</taxon>
        <taxon>Actinomycetes</taxon>
        <taxon>Micrococcales</taxon>
        <taxon>Cellulomonadaceae</taxon>
        <taxon>Cellulomonas</taxon>
    </lineage>
</organism>
<gene>
    <name evidence="1" type="ORF">KG103_07285</name>
</gene>
<keyword evidence="2" id="KW-1185">Reference proteome</keyword>
<protein>
    <submittedName>
        <fullName evidence="1">DUF2877 domain-containing protein</fullName>
    </submittedName>
</protein>
<reference evidence="1 2" key="1">
    <citation type="submission" date="2021-05" db="EMBL/GenBank/DDBJ databases">
        <title>Novel species in genus Cellulomonas.</title>
        <authorList>
            <person name="Zhang G."/>
        </authorList>
    </citation>
    <scope>NUCLEOTIDE SEQUENCE [LARGE SCALE GENOMIC DNA]</scope>
    <source>
        <strain evidence="2">zg-ZUI222</strain>
    </source>
</reference>
<dbReference type="Pfam" id="PF11392">
    <property type="entry name" value="AllH"/>
    <property type="match status" value="1"/>
</dbReference>